<protein>
    <submittedName>
        <fullName evidence="3">Calcium uptake protein 1, mitochondrial-like</fullName>
    </submittedName>
</protein>
<dbReference type="OrthoDB" id="10056860at2759"/>
<dbReference type="AlphaFoldDB" id="A0A9F5IJI1"/>
<keyword evidence="2" id="KW-1185">Reference proteome</keyword>
<sequence length="125" mass="14127">MLRFRLLPALAGLAATSRCHFGMARYPQSRRRLMMVAFVGTAAVTTSTGLLWKRAHAEASSSVNHDMHTTAEKMRSREVVNEGSDDRKVIESDNVPQAEGKKKKQRSGFRDRKVCLYETLLLFSR</sequence>
<dbReference type="GeneID" id="103062450"/>
<evidence type="ECO:0000313" key="3">
    <source>
        <dbReference type="RefSeq" id="XP_025020322.1"/>
    </source>
</evidence>
<dbReference type="RefSeq" id="XP_025020322.1">
    <property type="nucleotide sequence ID" value="XM_025164554.1"/>
</dbReference>
<name>A0A9F5IJI1_PYTBI</name>
<accession>A0A9F5IJI1</accession>
<gene>
    <name evidence="3" type="primary">LOC103062450</name>
</gene>
<proteinExistence type="predicted"/>
<evidence type="ECO:0000313" key="2">
    <source>
        <dbReference type="Proteomes" id="UP000695026"/>
    </source>
</evidence>
<reference evidence="3" key="1">
    <citation type="submission" date="2025-08" db="UniProtKB">
        <authorList>
            <consortium name="RefSeq"/>
        </authorList>
    </citation>
    <scope>IDENTIFICATION</scope>
    <source>
        <tissue evidence="3">Liver</tissue>
    </source>
</reference>
<feature type="compositionally biased region" description="Basic and acidic residues" evidence="1">
    <location>
        <begin position="65"/>
        <end position="91"/>
    </location>
</feature>
<evidence type="ECO:0000256" key="1">
    <source>
        <dbReference type="SAM" id="MobiDB-lite"/>
    </source>
</evidence>
<dbReference type="Proteomes" id="UP000695026">
    <property type="component" value="Unplaced"/>
</dbReference>
<feature type="region of interest" description="Disordered" evidence="1">
    <location>
        <begin position="62"/>
        <end position="109"/>
    </location>
</feature>
<organism evidence="2 3">
    <name type="scientific">Python bivittatus</name>
    <name type="common">Burmese python</name>
    <name type="synonym">Python molurus bivittatus</name>
    <dbReference type="NCBI Taxonomy" id="176946"/>
    <lineage>
        <taxon>Eukaryota</taxon>
        <taxon>Metazoa</taxon>
        <taxon>Chordata</taxon>
        <taxon>Craniata</taxon>
        <taxon>Vertebrata</taxon>
        <taxon>Euteleostomi</taxon>
        <taxon>Lepidosauria</taxon>
        <taxon>Squamata</taxon>
        <taxon>Bifurcata</taxon>
        <taxon>Unidentata</taxon>
        <taxon>Episquamata</taxon>
        <taxon>Toxicofera</taxon>
        <taxon>Serpentes</taxon>
        <taxon>Henophidia</taxon>
        <taxon>Pythonidae</taxon>
        <taxon>Python</taxon>
    </lineage>
</organism>
<dbReference type="KEGG" id="pbi:103062450"/>